<accession>A0A9P6X027</accession>
<reference evidence="1" key="1">
    <citation type="journal article" date="2020" name="Microb. Genom.">
        <title>Genetic diversity of clinical and environmental Mucorales isolates obtained from an investigation of mucormycosis cases among solid organ transplant recipients.</title>
        <authorList>
            <person name="Nguyen M.H."/>
            <person name="Kaul D."/>
            <person name="Muto C."/>
            <person name="Cheng S.J."/>
            <person name="Richter R.A."/>
            <person name="Bruno V.M."/>
            <person name="Liu G."/>
            <person name="Beyhan S."/>
            <person name="Sundermann A.J."/>
            <person name="Mounaud S."/>
            <person name="Pasculle A.W."/>
            <person name="Nierman W.C."/>
            <person name="Driscoll E."/>
            <person name="Cumbie R."/>
            <person name="Clancy C.J."/>
            <person name="Dupont C.L."/>
        </authorList>
    </citation>
    <scope>NUCLEOTIDE SEQUENCE</scope>
    <source>
        <strain evidence="1">GL11</strain>
    </source>
</reference>
<dbReference type="SUPFAM" id="SSF50978">
    <property type="entry name" value="WD40 repeat-like"/>
    <property type="match status" value="1"/>
</dbReference>
<proteinExistence type="predicted"/>
<dbReference type="GO" id="GO:0005737">
    <property type="term" value="C:cytoplasm"/>
    <property type="evidence" value="ECO:0007669"/>
    <property type="project" value="TreeGrafter"/>
</dbReference>
<dbReference type="EMBL" id="JAANQT010002514">
    <property type="protein sequence ID" value="KAG1302296.1"/>
    <property type="molecule type" value="Genomic_DNA"/>
</dbReference>
<keyword evidence="2" id="KW-1185">Reference proteome</keyword>
<evidence type="ECO:0000313" key="2">
    <source>
        <dbReference type="Proteomes" id="UP000716291"/>
    </source>
</evidence>
<dbReference type="InterPro" id="IPR036322">
    <property type="entry name" value="WD40_repeat_dom_sf"/>
</dbReference>
<dbReference type="SMART" id="SM00320">
    <property type="entry name" value="WD40"/>
    <property type="match status" value="3"/>
</dbReference>
<organism evidence="1 2">
    <name type="scientific">Rhizopus oryzae</name>
    <name type="common">Mucormycosis agent</name>
    <name type="synonym">Rhizopus arrhizus var. delemar</name>
    <dbReference type="NCBI Taxonomy" id="64495"/>
    <lineage>
        <taxon>Eukaryota</taxon>
        <taxon>Fungi</taxon>
        <taxon>Fungi incertae sedis</taxon>
        <taxon>Mucoromycota</taxon>
        <taxon>Mucoromycotina</taxon>
        <taxon>Mucoromycetes</taxon>
        <taxon>Mucorales</taxon>
        <taxon>Mucorineae</taxon>
        <taxon>Rhizopodaceae</taxon>
        <taxon>Rhizopus</taxon>
    </lineage>
</organism>
<dbReference type="PANTHER" id="PTHR44099">
    <property type="entry name" value="RABCONNECTIN-3B, ISOFORM A"/>
    <property type="match status" value="1"/>
</dbReference>
<dbReference type="Gene3D" id="2.130.10.10">
    <property type="entry name" value="YVTN repeat-like/Quinoprotein amine dehydrogenase"/>
    <property type="match status" value="1"/>
</dbReference>
<dbReference type="InterPro" id="IPR001680">
    <property type="entry name" value="WD40_rpt"/>
</dbReference>
<dbReference type="Pfam" id="PF00400">
    <property type="entry name" value="WD40"/>
    <property type="match status" value="1"/>
</dbReference>
<dbReference type="AlphaFoldDB" id="A0A9P6X027"/>
<dbReference type="InterPro" id="IPR049916">
    <property type="entry name" value="WDR72-like"/>
</dbReference>
<dbReference type="InterPro" id="IPR015943">
    <property type="entry name" value="WD40/YVTN_repeat-like_dom_sf"/>
</dbReference>
<dbReference type="PANTHER" id="PTHR44099:SF4">
    <property type="entry name" value="RABCONNECTIN-3B, ISOFORM A"/>
    <property type="match status" value="1"/>
</dbReference>
<evidence type="ECO:0000313" key="1">
    <source>
        <dbReference type="EMBL" id="KAG1302296.1"/>
    </source>
</evidence>
<sequence>MASSLSLPLVVWHGLSNPNITCITYSHSNIYTGQKDGHIWVYTFKDNFIQHKLLLVGHKKAVVALCVMQTESDCPSKVDILLSAAEDGEIIRWNALDGKCQAVNPNGFIGVPRALKVFSQISNHDIFCYGQANEITILNSTTLEVVRVWDGHSNWVTCMDFDEPDTNNPQLMTINMEGELNIWDYDSSKHDIHKAQSSRILDDTIRSPTFNLIKNKTSPKMFMVLTNKNVLIMAVNNGEFIPQFIIPSDPKTQWQNGDFFNKDHLTLWTMNV</sequence>
<dbReference type="Proteomes" id="UP000716291">
    <property type="component" value="Unassembled WGS sequence"/>
</dbReference>
<gene>
    <name evidence="1" type="ORF">G6F64_011052</name>
</gene>
<name>A0A9P6X027_RHIOR</name>
<comment type="caution">
    <text evidence="1">The sequence shown here is derived from an EMBL/GenBank/DDBJ whole genome shotgun (WGS) entry which is preliminary data.</text>
</comment>
<protein>
    <submittedName>
        <fullName evidence="1">Uncharacterized protein</fullName>
    </submittedName>
</protein>